<dbReference type="AlphaFoldDB" id="A0A5S5BVK6"/>
<dbReference type="InterPro" id="IPR025236">
    <property type="entry name" value="SR1P"/>
</dbReference>
<reference evidence="1 2" key="1">
    <citation type="submission" date="2019-07" db="EMBL/GenBank/DDBJ databases">
        <title>Genomic Encyclopedia of Type Strains, Phase III (KMG-III): the genomes of soil and plant-associated and newly described type strains.</title>
        <authorList>
            <person name="Whitman W."/>
        </authorList>
    </citation>
    <scope>NUCLEOTIDE SEQUENCE [LARGE SCALE GENOMIC DNA]</scope>
    <source>
        <strain evidence="1 2">BL24</strain>
    </source>
</reference>
<sequence length="84" mass="9553">MRDRWIAERITVGDTISKGAIRMGAERAEVYGSRENYGLVLCRYCNEIIDTLPTNGVKKLYSLCDSDRCRTMHARQNARGEEPA</sequence>
<comment type="caution">
    <text evidence="1">The sequence shown here is derived from an EMBL/GenBank/DDBJ whole genome shotgun (WGS) entry which is preliminary data.</text>
</comment>
<protein>
    <submittedName>
        <fullName evidence="1">SR1 protein</fullName>
    </submittedName>
</protein>
<proteinExistence type="predicted"/>
<organism evidence="1 2">
    <name type="scientific">Paenibacillus methanolicus</name>
    <dbReference type="NCBI Taxonomy" id="582686"/>
    <lineage>
        <taxon>Bacteria</taxon>
        <taxon>Bacillati</taxon>
        <taxon>Bacillota</taxon>
        <taxon>Bacilli</taxon>
        <taxon>Bacillales</taxon>
        <taxon>Paenibacillaceae</taxon>
        <taxon>Paenibacillus</taxon>
    </lineage>
</organism>
<dbReference type="OrthoDB" id="2971595at2"/>
<evidence type="ECO:0000313" key="2">
    <source>
        <dbReference type="Proteomes" id="UP000323257"/>
    </source>
</evidence>
<dbReference type="Proteomes" id="UP000323257">
    <property type="component" value="Unassembled WGS sequence"/>
</dbReference>
<name>A0A5S5BVK6_9BACL</name>
<gene>
    <name evidence="1" type="ORF">BCM02_110171</name>
</gene>
<accession>A0A5S5BVK6</accession>
<evidence type="ECO:0000313" key="1">
    <source>
        <dbReference type="EMBL" id="TYP71221.1"/>
    </source>
</evidence>
<keyword evidence="2" id="KW-1185">Reference proteome</keyword>
<dbReference type="Pfam" id="PF13790">
    <property type="entry name" value="SR1P"/>
    <property type="match status" value="1"/>
</dbReference>
<dbReference type="EMBL" id="VNHS01000010">
    <property type="protein sequence ID" value="TYP71221.1"/>
    <property type="molecule type" value="Genomic_DNA"/>
</dbReference>